<keyword evidence="4" id="KW-0472">Membrane</keyword>
<feature type="domain" description="SusD-like N-terminal" evidence="7">
    <location>
        <begin position="28"/>
        <end position="238"/>
    </location>
</feature>
<evidence type="ECO:0000313" key="8">
    <source>
        <dbReference type="EMBL" id="SIS48687.1"/>
    </source>
</evidence>
<feature type="domain" description="RagB/SusD" evidence="6">
    <location>
        <begin position="339"/>
        <end position="490"/>
    </location>
</feature>
<dbReference type="Proteomes" id="UP000185728">
    <property type="component" value="Unassembled WGS sequence"/>
</dbReference>
<evidence type="ECO:0000256" key="2">
    <source>
        <dbReference type="ARBA" id="ARBA00006275"/>
    </source>
</evidence>
<reference evidence="8 9" key="1">
    <citation type="submission" date="2017-01" db="EMBL/GenBank/DDBJ databases">
        <authorList>
            <person name="Varghese N."/>
            <person name="Submissions S."/>
        </authorList>
    </citation>
    <scope>NUCLEOTIDE SEQUENCE [LARGE SCALE GENOMIC DNA]</scope>
    <source>
        <strain evidence="8 9">DSM 2061</strain>
    </source>
</reference>
<dbReference type="InterPro" id="IPR011990">
    <property type="entry name" value="TPR-like_helical_dom_sf"/>
</dbReference>
<dbReference type="InterPro" id="IPR012944">
    <property type="entry name" value="SusD_RagB_dom"/>
</dbReference>
<dbReference type="InterPro" id="IPR033985">
    <property type="entry name" value="SusD-like_N"/>
</dbReference>
<dbReference type="Pfam" id="PF14322">
    <property type="entry name" value="SusD-like_3"/>
    <property type="match status" value="1"/>
</dbReference>
<proteinExistence type="inferred from homology"/>
<evidence type="ECO:0000259" key="6">
    <source>
        <dbReference type="Pfam" id="PF07980"/>
    </source>
</evidence>
<keyword evidence="5" id="KW-0998">Cell outer membrane</keyword>
<protein>
    <submittedName>
        <fullName evidence="8">SusD family protein</fullName>
    </submittedName>
</protein>
<comment type="similarity">
    <text evidence="2">Belongs to the SusD family.</text>
</comment>
<evidence type="ECO:0000256" key="3">
    <source>
        <dbReference type="ARBA" id="ARBA00022729"/>
    </source>
</evidence>
<keyword evidence="9" id="KW-1185">Reference proteome</keyword>
<comment type="subcellular location">
    <subcellularLocation>
        <location evidence="1">Cell outer membrane</location>
    </subcellularLocation>
</comment>
<dbReference type="EMBL" id="FTOB01000002">
    <property type="protein sequence ID" value="SIS48687.1"/>
    <property type="molecule type" value="Genomic_DNA"/>
</dbReference>
<accession>A0ABY1KPM5</accession>
<gene>
    <name evidence="8" type="ORF">SAMN05421766_102301</name>
</gene>
<dbReference type="RefSeq" id="WP_076454715.1">
    <property type="nucleotide sequence ID" value="NZ_FTOB01000002.1"/>
</dbReference>
<dbReference type="PROSITE" id="PS51257">
    <property type="entry name" value="PROKAR_LIPOPROTEIN"/>
    <property type="match status" value="1"/>
</dbReference>
<evidence type="ECO:0000256" key="5">
    <source>
        <dbReference type="ARBA" id="ARBA00023237"/>
    </source>
</evidence>
<keyword evidence="3" id="KW-0732">Signal</keyword>
<comment type="caution">
    <text evidence="8">The sequence shown here is derived from an EMBL/GenBank/DDBJ whole genome shotgun (WGS) entry which is preliminary data.</text>
</comment>
<evidence type="ECO:0000313" key="9">
    <source>
        <dbReference type="Proteomes" id="UP000185728"/>
    </source>
</evidence>
<evidence type="ECO:0000259" key="7">
    <source>
        <dbReference type="Pfam" id="PF14322"/>
    </source>
</evidence>
<name>A0ABY1KPM5_9FLAO</name>
<organism evidence="8 9">
    <name type="scientific">Zobellia uliginosa</name>
    <dbReference type="NCBI Taxonomy" id="143224"/>
    <lineage>
        <taxon>Bacteria</taxon>
        <taxon>Pseudomonadati</taxon>
        <taxon>Bacteroidota</taxon>
        <taxon>Flavobacteriia</taxon>
        <taxon>Flavobacteriales</taxon>
        <taxon>Flavobacteriaceae</taxon>
        <taxon>Zobellia</taxon>
    </lineage>
</organism>
<evidence type="ECO:0000256" key="4">
    <source>
        <dbReference type="ARBA" id="ARBA00023136"/>
    </source>
</evidence>
<sequence>MIRYRMIKNGLKSCSVALVFALSSCSKDYLEVEPSGEPTIANFYKTPVDAEQALTAAYSPMREMYSRENFGAANANDLVFGDVGTDDILKGGARVNDGPHLYEKEIFSLTTSNSAVEKLWQVNYKGVLYANLVLENVPLIEFDDEERKKDIIAEAHFLRAYYYFDLVNTFGGVPIIDKPLEPGEYNVARSSTEETYNFIEEDLKKAITELPSRFDKGADYLGHADKGAALGLMMRVALYQNKMDQVKTYGEQLFELPYVLADYATIFEPSGEWNTGSIFEVNFSSNSDKLGTLIPRMIGARKKGGVGFSQIKEDLRNEFEPNDPRFDASFYNVPGGYGTEWYIRKYSIAPFSENPKPSVGGNGNSGNNIRIIRLSDAYLMYAEAIYDTDPTTAIGYVNKVRQRARGDNDASVVPDLDGSLSGQALLDAIYHERRVELAGEGFRYHDLIRTDRAEALLGPLGFKKGLHEIMPIPLSQIDLSQGVLTQNPGY</sequence>
<dbReference type="CDD" id="cd08977">
    <property type="entry name" value="SusD"/>
    <property type="match status" value="1"/>
</dbReference>
<dbReference type="SUPFAM" id="SSF48452">
    <property type="entry name" value="TPR-like"/>
    <property type="match status" value="1"/>
</dbReference>
<evidence type="ECO:0000256" key="1">
    <source>
        <dbReference type="ARBA" id="ARBA00004442"/>
    </source>
</evidence>
<dbReference type="Pfam" id="PF07980">
    <property type="entry name" value="SusD_RagB"/>
    <property type="match status" value="1"/>
</dbReference>
<dbReference type="Gene3D" id="1.25.40.390">
    <property type="match status" value="1"/>
</dbReference>